<dbReference type="PANTHER" id="PTHR38111:SF5">
    <property type="entry name" value="TRANSCRIPTION FACTOR DOMAIN-CONTAINING PROTEIN"/>
    <property type="match status" value="1"/>
</dbReference>
<dbReference type="OrthoDB" id="3525185at2759"/>
<dbReference type="SMART" id="SM00066">
    <property type="entry name" value="GAL4"/>
    <property type="match status" value="1"/>
</dbReference>
<keyword evidence="1" id="KW-0539">Nucleus</keyword>
<dbReference type="HOGENOM" id="CLU_021599_8_2_1"/>
<dbReference type="VEuPathDB" id="FungiDB:SPBR_02519"/>
<sequence>MVGVPRSRGCLLCVRRRVRCDEGHPGCAKCATYGVDCPGYDRSLKFVSGKHQVRRRGQSGRERAAAATERSDSTASPASVSPHSEGGNSGQSSGKDHGKGYAMGYSDLMGHRHGHQSGIVVPIFVDLMTSAYANGEEFLSAATTIPPHLRDDRAAYVNTILEMVDMDRPPKEALFYGSWFRSVPARLGRKITLDSAVCALAMHLLGKSRGNEVMVVQSRHLYGQSLEALQAALNHPVEWRSSETLCTTMVMCLFELFADTSGNSSGWLQHSSAVSSLMQHRGTDGFVEAWDRAMLFSFRSIIIMNALFTGRDCFLAERKWQRLLKSKFEGVDLPLNDFLPADAVAVIDRHVAHLARLPRIMRNLWVIRETRQHDLPVDQAQVVMLRRDAASLHATFRAWYSEASQFLGDPVYTEVPSNMPADAPASPYATVLEYPNPWISSIYLSYVTSMLIIQESLNQCAGARYETIVAQARAQAQAQAQTQAEAEASVARTTTTTTSTMTTGGGTTMSSPTEAPTVSPTTSGSVGMHSGVGSMYVPSASPLSPGGTDGDLSYSPNQLLPSSTDPCDALRPQDIDAPVSAARPFEACNRRLCRTIFRSFEKLGAGLMGQYRIGFAMRVAYEFADVPTQLWIRALLDRSVKTFASSRSDTYPLPKPNEFNYN</sequence>
<dbReference type="Proteomes" id="UP000031575">
    <property type="component" value="Unassembled WGS sequence"/>
</dbReference>
<dbReference type="CDD" id="cd00067">
    <property type="entry name" value="GAL4"/>
    <property type="match status" value="1"/>
</dbReference>
<evidence type="ECO:0000313" key="4">
    <source>
        <dbReference type="EMBL" id="KIH92223.1"/>
    </source>
</evidence>
<evidence type="ECO:0000259" key="3">
    <source>
        <dbReference type="PROSITE" id="PS50048"/>
    </source>
</evidence>
<dbReference type="GeneID" id="63675743"/>
<keyword evidence="5" id="KW-1185">Reference proteome</keyword>
<evidence type="ECO:0000256" key="2">
    <source>
        <dbReference type="SAM" id="MobiDB-lite"/>
    </source>
</evidence>
<dbReference type="Pfam" id="PF11951">
    <property type="entry name" value="Fungal_trans_2"/>
    <property type="match status" value="1"/>
</dbReference>
<feature type="region of interest" description="Disordered" evidence="2">
    <location>
        <begin position="49"/>
        <end position="101"/>
    </location>
</feature>
<dbReference type="Gene3D" id="4.10.240.10">
    <property type="entry name" value="Zn(2)-C6 fungal-type DNA-binding domain"/>
    <property type="match status" value="1"/>
</dbReference>
<dbReference type="Pfam" id="PF00172">
    <property type="entry name" value="Zn_clus"/>
    <property type="match status" value="1"/>
</dbReference>
<feature type="compositionally biased region" description="Polar residues" evidence="2">
    <location>
        <begin position="73"/>
        <end position="82"/>
    </location>
</feature>
<dbReference type="AlphaFoldDB" id="A0A0C2FME4"/>
<dbReference type="EMBL" id="AWTV01000006">
    <property type="protein sequence ID" value="KIH92223.1"/>
    <property type="molecule type" value="Genomic_DNA"/>
</dbReference>
<reference evidence="4 5" key="1">
    <citation type="journal article" date="2014" name="BMC Genomics">
        <title>Comparative genomics of the major fungal agents of human and animal Sporotrichosis: Sporothrix schenckii and Sporothrix brasiliensis.</title>
        <authorList>
            <person name="Teixeira M.M."/>
            <person name="de Almeida L.G."/>
            <person name="Kubitschek-Barreira P."/>
            <person name="Alves F.L."/>
            <person name="Kioshima E.S."/>
            <person name="Abadio A.K."/>
            <person name="Fernandes L."/>
            <person name="Derengowski L.S."/>
            <person name="Ferreira K.S."/>
            <person name="Souza R.C."/>
            <person name="Ruiz J.C."/>
            <person name="de Andrade N.C."/>
            <person name="Paes H.C."/>
            <person name="Nicola A.M."/>
            <person name="Albuquerque P."/>
            <person name="Gerber A.L."/>
            <person name="Martins V.P."/>
            <person name="Peconick L.D."/>
            <person name="Neto A.V."/>
            <person name="Chaucanez C.B."/>
            <person name="Silva P.A."/>
            <person name="Cunha O.L."/>
            <person name="de Oliveira F.F."/>
            <person name="dos Santos T.C."/>
            <person name="Barros A.L."/>
            <person name="Soares M.A."/>
            <person name="de Oliveira L.M."/>
            <person name="Marini M.M."/>
            <person name="Villalobos-Duno H."/>
            <person name="Cunha M.M."/>
            <person name="de Hoog S."/>
            <person name="da Silveira J.F."/>
            <person name="Henrissat B."/>
            <person name="Nino-Vega G.A."/>
            <person name="Cisalpino P.S."/>
            <person name="Mora-Montes H.M."/>
            <person name="Almeida S.R."/>
            <person name="Stajich J.E."/>
            <person name="Lopes-Bezerra L.M."/>
            <person name="Vasconcelos A.T."/>
            <person name="Felipe M.S."/>
        </authorList>
    </citation>
    <scope>NUCLEOTIDE SEQUENCE [LARGE SCALE GENOMIC DNA]</scope>
    <source>
        <strain evidence="4 5">5110</strain>
    </source>
</reference>
<dbReference type="InterPro" id="IPR021858">
    <property type="entry name" value="Fun_TF"/>
</dbReference>
<dbReference type="InterPro" id="IPR036864">
    <property type="entry name" value="Zn2-C6_fun-type_DNA-bd_sf"/>
</dbReference>
<dbReference type="InterPro" id="IPR053178">
    <property type="entry name" value="Osmoadaptation_assoc"/>
</dbReference>
<feature type="domain" description="Zn(2)-C6 fungal-type" evidence="3">
    <location>
        <begin position="9"/>
        <end position="37"/>
    </location>
</feature>
<feature type="compositionally biased region" description="Low complexity" evidence="2">
    <location>
        <begin position="486"/>
        <end position="502"/>
    </location>
</feature>
<dbReference type="PANTHER" id="PTHR38111">
    <property type="entry name" value="ZN(2)-C6 FUNGAL-TYPE DOMAIN-CONTAINING PROTEIN-RELATED"/>
    <property type="match status" value="1"/>
</dbReference>
<accession>A0A0C2FME4</accession>
<feature type="compositionally biased region" description="Basic and acidic residues" evidence="2">
    <location>
        <begin position="59"/>
        <end position="72"/>
    </location>
</feature>
<dbReference type="PROSITE" id="PS50048">
    <property type="entry name" value="ZN2_CY6_FUNGAL_2"/>
    <property type="match status" value="1"/>
</dbReference>
<organism evidence="4 5">
    <name type="scientific">Sporothrix brasiliensis 5110</name>
    <dbReference type="NCBI Taxonomy" id="1398154"/>
    <lineage>
        <taxon>Eukaryota</taxon>
        <taxon>Fungi</taxon>
        <taxon>Dikarya</taxon>
        <taxon>Ascomycota</taxon>
        <taxon>Pezizomycotina</taxon>
        <taxon>Sordariomycetes</taxon>
        <taxon>Sordariomycetidae</taxon>
        <taxon>Ophiostomatales</taxon>
        <taxon>Ophiostomataceae</taxon>
        <taxon>Sporothrix</taxon>
    </lineage>
</organism>
<dbReference type="InterPro" id="IPR001138">
    <property type="entry name" value="Zn2Cys6_DnaBD"/>
</dbReference>
<dbReference type="GO" id="GO:0000981">
    <property type="term" value="F:DNA-binding transcription factor activity, RNA polymerase II-specific"/>
    <property type="evidence" value="ECO:0007669"/>
    <property type="project" value="InterPro"/>
</dbReference>
<gene>
    <name evidence="4" type="ORF">SPBR_02519</name>
</gene>
<dbReference type="RefSeq" id="XP_040620233.1">
    <property type="nucleotide sequence ID" value="XM_040760822.1"/>
</dbReference>
<dbReference type="SUPFAM" id="SSF57701">
    <property type="entry name" value="Zn2/Cys6 DNA-binding domain"/>
    <property type="match status" value="1"/>
</dbReference>
<comment type="caution">
    <text evidence="4">The sequence shown here is derived from an EMBL/GenBank/DDBJ whole genome shotgun (WGS) entry which is preliminary data.</text>
</comment>
<evidence type="ECO:0000256" key="1">
    <source>
        <dbReference type="ARBA" id="ARBA00023242"/>
    </source>
</evidence>
<evidence type="ECO:0000313" key="5">
    <source>
        <dbReference type="Proteomes" id="UP000031575"/>
    </source>
</evidence>
<feature type="region of interest" description="Disordered" evidence="2">
    <location>
        <begin position="486"/>
        <end position="525"/>
    </location>
</feature>
<proteinExistence type="predicted"/>
<protein>
    <recommendedName>
        <fullName evidence="3">Zn(2)-C6 fungal-type domain-containing protein</fullName>
    </recommendedName>
</protein>
<name>A0A0C2FME4_9PEZI</name>
<dbReference type="GO" id="GO:0008270">
    <property type="term" value="F:zinc ion binding"/>
    <property type="evidence" value="ECO:0007669"/>
    <property type="project" value="InterPro"/>
</dbReference>
<feature type="compositionally biased region" description="Polar residues" evidence="2">
    <location>
        <begin position="512"/>
        <end position="522"/>
    </location>
</feature>